<evidence type="ECO:0000313" key="5">
    <source>
        <dbReference type="Proteomes" id="UP000676386"/>
    </source>
</evidence>
<dbReference type="NCBIfam" id="NF045579">
    <property type="entry name" value="rhamnoside_JR"/>
    <property type="match status" value="1"/>
</dbReference>
<dbReference type="Proteomes" id="UP000676386">
    <property type="component" value="Unassembled WGS sequence"/>
</dbReference>
<protein>
    <submittedName>
        <fullName evidence="4">Glycoside hydrolase family 2</fullName>
    </submittedName>
</protein>
<evidence type="ECO:0000256" key="2">
    <source>
        <dbReference type="ARBA" id="ARBA00022801"/>
    </source>
</evidence>
<keyword evidence="2 4" id="KW-0378">Hydrolase</keyword>
<name>A0ABS5J3Q0_9BACT</name>
<dbReference type="Pfam" id="PF17132">
    <property type="entry name" value="Glyco_hydro_106"/>
    <property type="match status" value="1"/>
</dbReference>
<reference evidence="4 5" key="1">
    <citation type="submission" date="2021-04" db="EMBL/GenBank/DDBJ databases">
        <title>Chitinophaga sp. nov., isolated from the rhizosphere soil.</title>
        <authorList>
            <person name="He S."/>
        </authorList>
    </citation>
    <scope>NUCLEOTIDE SEQUENCE [LARGE SCALE GENOMIC DNA]</scope>
    <source>
        <strain evidence="4 5">2R12</strain>
    </source>
</reference>
<proteinExistence type="predicted"/>
<comment type="caution">
    <text evidence="4">The sequence shown here is derived from an EMBL/GenBank/DDBJ whole genome shotgun (WGS) entry which is preliminary data.</text>
</comment>
<dbReference type="Gene3D" id="2.60.120.260">
    <property type="entry name" value="Galactose-binding domain-like"/>
    <property type="match status" value="1"/>
</dbReference>
<evidence type="ECO:0000256" key="1">
    <source>
        <dbReference type="ARBA" id="ARBA00022729"/>
    </source>
</evidence>
<accession>A0ABS5J3Q0</accession>
<dbReference type="EMBL" id="JAGTXB010000011">
    <property type="protein sequence ID" value="MBS0029851.1"/>
    <property type="molecule type" value="Genomic_DNA"/>
</dbReference>
<keyword evidence="5" id="KW-1185">Reference proteome</keyword>
<sequence length="1082" mass="120043">MKTPGMNYQTVIKKIGYCAAVWLLLSPTVAVMAQGKGMRHWFIFPPDTVKPSIYWYWMSDNISEEGVKKDIEAMAKVGIGRAFIGNIGYPEEEVPYGKVKLFSDEWWKITRTAISTASGNKMDIGLFNSPGWSQSGGPWIKPSQSMRYIAGDEITVHGPQQLSQPAPAIANFQTVAVIAFPAPAGDGDDIGKHAPVLTSDLGFTAIEKLVDGNVTEEVTTTQPVNKPAPAGIEMAVKEDFTARSLIIYPAAKPFKAQFELQVKEGNSWRSVKTFEFDRSNPAPNVGFKPYAPVAVSFKAATGRQFRLLVHDGHPALAEIKLLAAPRIERFEEKQLAKMFQTPLPLWNEYQWPQEPEPDGNGQIIDPTQSINLTKNLLPNGTLNWNVPAGNWIIVRFGMLPTGVNNGPASKEGIGLEIDKISDTWSQHHYDSFVGKIRNSIPAAERKALKWVVADSYETGSQNWTDDMAEDFVKQYGYDPLPWLPVLSGRVVGSADQSDRFLWDLRRLVADRVAYKYVAGLRKASHKDGLKLWLENYGHWGFPSEFLKYGGQADEVAGEFWNEGTLGDIECRAASSAAHIYGKTRVAAESFTAGGQAYARYPALLKRRGDWSFTEGINHTLLHVFIEQPYDSLEPGVNAGFGTEFNRKNTWFYQGKAFIDYIRRCNYLLQQGTPINDIAYFIGEDAPKMTGVRNPEIPKGYSYDYINAEVVMNRLQVKDGKLVLPDGMSYRLLVLPQLETMRPELLGKIAQLVNQGATILGPAPKRSPSLRNYPAADTQVQQLSAALWGTQPGPQRKYGKGQVLSGINMETALAILQLKPDVAQLPAKVLYTHRVTAEGEIYFITNQSATIVNLSPAFRVAGKQPEWWDAVSGETRDLPGFTIADDNTVVPLTLAPYQSGFVMFRKTALVRHSNRPNFPAPVILQELNKPWTVTFDPAKRGPTQPVIFDRLTDWSSNANEQIRNYSGTAVYETDFEVDNMPAASALYLDLGGVSVMAEVKLNGIALGTAWTAPYTVGVRNALKKGNNRLEVTVVNTWVNRLIGDSKLPQQERKTWSNVNPYTPNDKYQSAGLLGPVKLTAVNY</sequence>
<dbReference type="Pfam" id="PF22666">
    <property type="entry name" value="Glyco_hydro_2_N2"/>
    <property type="match status" value="1"/>
</dbReference>
<dbReference type="RefSeq" id="WP_211974943.1">
    <property type="nucleotide sequence ID" value="NZ_CBFHAM010000023.1"/>
</dbReference>
<feature type="domain" description="Beta-mannosidase-like galactose-binding" evidence="3">
    <location>
        <begin position="967"/>
        <end position="1043"/>
    </location>
</feature>
<organism evidence="4 5">
    <name type="scientific">Chitinophaga hostae</name>
    <dbReference type="NCBI Taxonomy" id="2831022"/>
    <lineage>
        <taxon>Bacteria</taxon>
        <taxon>Pseudomonadati</taxon>
        <taxon>Bacteroidota</taxon>
        <taxon>Chitinophagia</taxon>
        <taxon>Chitinophagales</taxon>
        <taxon>Chitinophagaceae</taxon>
        <taxon>Chitinophaga</taxon>
    </lineage>
</organism>
<dbReference type="PANTHER" id="PTHR43817:SF1">
    <property type="entry name" value="HYDROLASE, FAMILY 43, PUTATIVE (AFU_ORTHOLOGUE AFUA_3G01660)-RELATED"/>
    <property type="match status" value="1"/>
</dbReference>
<dbReference type="CDD" id="cd03143">
    <property type="entry name" value="A4_beta-galactosidase_middle_domain"/>
    <property type="match status" value="1"/>
</dbReference>
<dbReference type="PANTHER" id="PTHR43817">
    <property type="entry name" value="GLYCOSYL HYDROLASE"/>
    <property type="match status" value="1"/>
</dbReference>
<dbReference type="InterPro" id="IPR054593">
    <property type="entry name" value="Beta-mannosidase-like_N2"/>
</dbReference>
<evidence type="ECO:0000259" key="3">
    <source>
        <dbReference type="Pfam" id="PF22666"/>
    </source>
</evidence>
<dbReference type="InterPro" id="IPR008979">
    <property type="entry name" value="Galactose-bd-like_sf"/>
</dbReference>
<dbReference type="GO" id="GO:0016787">
    <property type="term" value="F:hydrolase activity"/>
    <property type="evidence" value="ECO:0007669"/>
    <property type="project" value="UniProtKB-KW"/>
</dbReference>
<gene>
    <name evidence="4" type="ORF">KE626_21185</name>
</gene>
<keyword evidence="1" id="KW-0732">Signal</keyword>
<evidence type="ECO:0000313" key="4">
    <source>
        <dbReference type="EMBL" id="MBS0029851.1"/>
    </source>
</evidence>
<dbReference type="SUPFAM" id="SSF49785">
    <property type="entry name" value="Galactose-binding domain-like"/>
    <property type="match status" value="1"/>
</dbReference>